<name>A0A239HU48_9BURK</name>
<sequence>MRSESLLMHLAERAASDPLLEIYLLTAIDAYTESLAGLDDAALRDKVLERSPRRSRVGIDAAAWGARADLVRRLLAEDFGGLVP</sequence>
<accession>A0A239HU48</accession>
<proteinExistence type="predicted"/>
<dbReference type="AlphaFoldDB" id="A0A239HU48"/>
<evidence type="ECO:0000313" key="1">
    <source>
        <dbReference type="EMBL" id="SNS83744.1"/>
    </source>
</evidence>
<dbReference type="Proteomes" id="UP000198284">
    <property type="component" value="Unassembled WGS sequence"/>
</dbReference>
<dbReference type="EMBL" id="FZOT01000007">
    <property type="protein sequence ID" value="SNS83744.1"/>
    <property type="molecule type" value="Genomic_DNA"/>
</dbReference>
<gene>
    <name evidence="1" type="ORF">SAMN06265795_107123</name>
</gene>
<organism evidence="1 2">
    <name type="scientific">Noviherbaspirillum humi</name>
    <dbReference type="NCBI Taxonomy" id="1688639"/>
    <lineage>
        <taxon>Bacteria</taxon>
        <taxon>Pseudomonadati</taxon>
        <taxon>Pseudomonadota</taxon>
        <taxon>Betaproteobacteria</taxon>
        <taxon>Burkholderiales</taxon>
        <taxon>Oxalobacteraceae</taxon>
        <taxon>Noviherbaspirillum</taxon>
    </lineage>
</organism>
<evidence type="ECO:0000313" key="2">
    <source>
        <dbReference type="Proteomes" id="UP000198284"/>
    </source>
</evidence>
<protein>
    <submittedName>
        <fullName evidence="1">Uncharacterized protein</fullName>
    </submittedName>
</protein>
<reference evidence="1 2" key="1">
    <citation type="submission" date="2017-06" db="EMBL/GenBank/DDBJ databases">
        <authorList>
            <person name="Kim H.J."/>
            <person name="Triplett B.A."/>
        </authorList>
    </citation>
    <scope>NUCLEOTIDE SEQUENCE [LARGE SCALE GENOMIC DNA]</scope>
    <source>
        <strain evidence="1 2">U15</strain>
    </source>
</reference>
<dbReference type="RefSeq" id="WP_089399711.1">
    <property type="nucleotide sequence ID" value="NZ_FZOT01000007.1"/>
</dbReference>
<keyword evidence="2" id="KW-1185">Reference proteome</keyword>